<dbReference type="SUPFAM" id="SSF88723">
    <property type="entry name" value="PIN domain-like"/>
    <property type="match status" value="1"/>
</dbReference>
<evidence type="ECO:0000259" key="2">
    <source>
        <dbReference type="SMART" id="SM00484"/>
    </source>
</evidence>
<dbReference type="InterPro" id="IPR006086">
    <property type="entry name" value="XPG-I_dom"/>
</dbReference>
<dbReference type="PRINTS" id="PR00853">
    <property type="entry name" value="XPGRADSUPER"/>
</dbReference>
<reference evidence="3" key="1">
    <citation type="journal article" date="2023" name="Mol. Phylogenet. Evol.">
        <title>Genome-scale phylogeny and comparative genomics of the fungal order Sordariales.</title>
        <authorList>
            <person name="Hensen N."/>
            <person name="Bonometti L."/>
            <person name="Westerberg I."/>
            <person name="Brannstrom I.O."/>
            <person name="Guillou S."/>
            <person name="Cros-Aarteil S."/>
            <person name="Calhoun S."/>
            <person name="Haridas S."/>
            <person name="Kuo A."/>
            <person name="Mondo S."/>
            <person name="Pangilinan J."/>
            <person name="Riley R."/>
            <person name="LaButti K."/>
            <person name="Andreopoulos B."/>
            <person name="Lipzen A."/>
            <person name="Chen C."/>
            <person name="Yan M."/>
            <person name="Daum C."/>
            <person name="Ng V."/>
            <person name="Clum A."/>
            <person name="Steindorff A."/>
            <person name="Ohm R.A."/>
            <person name="Martin F."/>
            <person name="Silar P."/>
            <person name="Natvig D.O."/>
            <person name="Lalanne C."/>
            <person name="Gautier V."/>
            <person name="Ament-Velasquez S.L."/>
            <person name="Kruys A."/>
            <person name="Hutchinson M.I."/>
            <person name="Powell A.J."/>
            <person name="Barry K."/>
            <person name="Miller A.N."/>
            <person name="Grigoriev I.V."/>
            <person name="Debuchy R."/>
            <person name="Gladieux P."/>
            <person name="Hiltunen Thoren M."/>
            <person name="Johannesson H."/>
        </authorList>
    </citation>
    <scope>NUCLEOTIDE SEQUENCE</scope>
    <source>
        <strain evidence="3">SMH4131-1</strain>
    </source>
</reference>
<reference evidence="3" key="2">
    <citation type="submission" date="2023-06" db="EMBL/GenBank/DDBJ databases">
        <authorList>
            <consortium name="Lawrence Berkeley National Laboratory"/>
            <person name="Haridas S."/>
            <person name="Hensen N."/>
            <person name="Bonometti L."/>
            <person name="Westerberg I."/>
            <person name="Brannstrom I.O."/>
            <person name="Guillou S."/>
            <person name="Cros-Aarteil S."/>
            <person name="Calhoun S."/>
            <person name="Kuo A."/>
            <person name="Mondo S."/>
            <person name="Pangilinan J."/>
            <person name="Riley R."/>
            <person name="Labutti K."/>
            <person name="Andreopoulos B."/>
            <person name="Lipzen A."/>
            <person name="Chen C."/>
            <person name="Yanf M."/>
            <person name="Daum C."/>
            <person name="Ng V."/>
            <person name="Clum A."/>
            <person name="Steindorff A."/>
            <person name="Ohm R."/>
            <person name="Martin F."/>
            <person name="Silar P."/>
            <person name="Natvig D."/>
            <person name="Lalanne C."/>
            <person name="Gautier V."/>
            <person name="Ament-Velasquez S.L."/>
            <person name="Kruys A."/>
            <person name="Hutchinson M.I."/>
            <person name="Powell A.J."/>
            <person name="Barry K."/>
            <person name="Miller A.N."/>
            <person name="Grigoriev I.V."/>
            <person name="Debuchy R."/>
            <person name="Gladieux P."/>
            <person name="Thoren M.H."/>
            <person name="Johannesson H."/>
        </authorList>
    </citation>
    <scope>NUCLEOTIDE SEQUENCE</scope>
    <source>
        <strain evidence="3">SMH4131-1</strain>
    </source>
</reference>
<gene>
    <name evidence="3" type="ORF">B0T19DRAFT_46468</name>
</gene>
<dbReference type="CDD" id="cd09870">
    <property type="entry name" value="PIN_YEN1"/>
    <property type="match status" value="1"/>
</dbReference>
<dbReference type="Gene3D" id="3.40.50.1010">
    <property type="entry name" value="5'-nuclease"/>
    <property type="match status" value="1"/>
</dbReference>
<dbReference type="SMART" id="SM00484">
    <property type="entry name" value="XPGI"/>
    <property type="match status" value="1"/>
</dbReference>
<evidence type="ECO:0000313" key="4">
    <source>
        <dbReference type="Proteomes" id="UP001286456"/>
    </source>
</evidence>
<dbReference type="InterPro" id="IPR029060">
    <property type="entry name" value="PIN-like_dom_sf"/>
</dbReference>
<protein>
    <submittedName>
        <fullName evidence="3">PIN domain-like protein</fullName>
    </submittedName>
</protein>
<dbReference type="EMBL" id="JAUEPO010000001">
    <property type="protein sequence ID" value="KAK3336670.1"/>
    <property type="molecule type" value="Genomic_DNA"/>
</dbReference>
<feature type="region of interest" description="Disordered" evidence="1">
    <location>
        <begin position="372"/>
        <end position="487"/>
    </location>
</feature>
<dbReference type="PANTHER" id="PTHR11081">
    <property type="entry name" value="FLAP ENDONUCLEASE FAMILY MEMBER"/>
    <property type="match status" value="1"/>
</dbReference>
<dbReference type="Proteomes" id="UP001286456">
    <property type="component" value="Unassembled WGS sequence"/>
</dbReference>
<dbReference type="SUPFAM" id="SSF47807">
    <property type="entry name" value="5' to 3' exonuclease, C-terminal subdomain"/>
    <property type="match status" value="1"/>
</dbReference>
<dbReference type="AlphaFoldDB" id="A0AAE0J506"/>
<feature type="compositionally biased region" description="Polar residues" evidence="1">
    <location>
        <begin position="403"/>
        <end position="427"/>
    </location>
</feature>
<feature type="compositionally biased region" description="Low complexity" evidence="1">
    <location>
        <begin position="458"/>
        <end position="475"/>
    </location>
</feature>
<dbReference type="GO" id="GO:0006281">
    <property type="term" value="P:DNA repair"/>
    <property type="evidence" value="ECO:0007669"/>
    <property type="project" value="UniProtKB-ARBA"/>
</dbReference>
<sequence length="487" mass="54150">MAQHNPHQARLMVIIARPDSNPAEKAIMYRLFLLLKLNVQLIFVFDGEGKGRKTGEPAGAARPESTRLFKELLRHLGVPFHMAPAEAEAECVRLEQLGIVDAVWSEDSDFFMFGGTNLVRFHREGKGKARKSNDFIDRYTAGQILDTYGLERARIVLFAIISGCDYTKGIPGAALHKSLQVAKTVPLDLAEAMCKLFVKGGDKIEMNKWKTRFRFFMSDPKFKQNFLVIPKDFPDIDVVSRCYSPTVSADERLRSLPCTGNGWSKSFAADLAPLITFLQGHFNSTLKITWPVPHLTAIELNRMLILRLSLAGVEVKLKNREGPESSVLIRPWKILPGLENIYGDEPKSNDEVECKLLDCVLRRGLPTEMNVQAAEVKRGRKRKARDVEGDDSGPASKRKTKSPRQPQKPTGSAQMELPSNSLQQTLVATPKAGLKTTKIPMDLMPSPPRTLRPIPVHGISWSQLGSSSESQPEPLTSVGFIDLAADD</sequence>
<dbReference type="InterPro" id="IPR036279">
    <property type="entry name" value="5-3_exonuclease_C_sf"/>
</dbReference>
<comment type="caution">
    <text evidence="3">The sequence shown here is derived from an EMBL/GenBank/DDBJ whole genome shotgun (WGS) entry which is preliminary data.</text>
</comment>
<keyword evidence="4" id="KW-1185">Reference proteome</keyword>
<accession>A0AAE0J506</accession>
<feature type="domain" description="XPG-I" evidence="2">
    <location>
        <begin position="74"/>
        <end position="150"/>
    </location>
</feature>
<name>A0AAE0J506_9PEZI</name>
<evidence type="ECO:0000256" key="1">
    <source>
        <dbReference type="SAM" id="MobiDB-lite"/>
    </source>
</evidence>
<dbReference type="Pfam" id="PF00867">
    <property type="entry name" value="XPG_I"/>
    <property type="match status" value="1"/>
</dbReference>
<evidence type="ECO:0000313" key="3">
    <source>
        <dbReference type="EMBL" id="KAK3336670.1"/>
    </source>
</evidence>
<organism evidence="3 4">
    <name type="scientific">Cercophora scortea</name>
    <dbReference type="NCBI Taxonomy" id="314031"/>
    <lineage>
        <taxon>Eukaryota</taxon>
        <taxon>Fungi</taxon>
        <taxon>Dikarya</taxon>
        <taxon>Ascomycota</taxon>
        <taxon>Pezizomycotina</taxon>
        <taxon>Sordariomycetes</taxon>
        <taxon>Sordariomycetidae</taxon>
        <taxon>Sordariales</taxon>
        <taxon>Lasiosphaeriaceae</taxon>
        <taxon>Cercophora</taxon>
    </lineage>
</organism>
<dbReference type="PANTHER" id="PTHR11081:SF62">
    <property type="entry name" value="XPG-I DOMAIN-CONTAINING PROTEIN"/>
    <property type="match status" value="1"/>
</dbReference>
<dbReference type="GO" id="GO:0017108">
    <property type="term" value="F:5'-flap endonuclease activity"/>
    <property type="evidence" value="ECO:0007669"/>
    <property type="project" value="TreeGrafter"/>
</dbReference>
<proteinExistence type="predicted"/>
<dbReference type="InterPro" id="IPR006084">
    <property type="entry name" value="XPG/Rad2"/>
</dbReference>